<dbReference type="Gene3D" id="3.40.80.10">
    <property type="entry name" value="Peptidoglycan recognition protein-like"/>
    <property type="match status" value="1"/>
</dbReference>
<dbReference type="InterPro" id="IPR051206">
    <property type="entry name" value="NAMLAA_amidase_2"/>
</dbReference>
<dbReference type="PANTHER" id="PTHR30417:SF1">
    <property type="entry name" value="N-ACETYLMURAMOYL-L-ALANINE AMIDASE AMID"/>
    <property type="match status" value="1"/>
</dbReference>
<evidence type="ECO:0000256" key="5">
    <source>
        <dbReference type="ARBA" id="ARBA00022801"/>
    </source>
</evidence>
<feature type="domain" description="N-acetylmuramoyl-L-alanine amidase" evidence="9">
    <location>
        <begin position="302"/>
        <end position="441"/>
    </location>
</feature>
<evidence type="ECO:0000256" key="1">
    <source>
        <dbReference type="ARBA" id="ARBA00001561"/>
    </source>
</evidence>
<evidence type="ECO:0000259" key="9">
    <source>
        <dbReference type="SMART" id="SM00644"/>
    </source>
</evidence>
<dbReference type="InterPro" id="IPR013519">
    <property type="entry name" value="Int_alpha_beta-p"/>
</dbReference>
<evidence type="ECO:0000256" key="4">
    <source>
        <dbReference type="ARBA" id="ARBA00022737"/>
    </source>
</evidence>
<keyword evidence="4" id="KW-0677">Repeat</keyword>
<keyword evidence="11" id="KW-1185">Reference proteome</keyword>
<gene>
    <name evidence="10" type="ORF">N8I84_16435</name>
</gene>
<dbReference type="SUPFAM" id="SSF53955">
    <property type="entry name" value="Lysozyme-like"/>
    <property type="match status" value="1"/>
</dbReference>
<organism evidence="10 11">
    <name type="scientific">Streptomyces cynarae</name>
    <dbReference type="NCBI Taxonomy" id="2981134"/>
    <lineage>
        <taxon>Bacteria</taxon>
        <taxon>Bacillati</taxon>
        <taxon>Actinomycetota</taxon>
        <taxon>Actinomycetes</taxon>
        <taxon>Kitasatosporales</taxon>
        <taxon>Streptomycetaceae</taxon>
        <taxon>Streptomyces</taxon>
    </lineage>
</organism>
<dbReference type="RefSeq" id="WP_263230232.1">
    <property type="nucleotide sequence ID" value="NZ_CP106793.1"/>
</dbReference>
<evidence type="ECO:0000256" key="7">
    <source>
        <dbReference type="ARBA" id="ARBA00023316"/>
    </source>
</evidence>
<name>A0ABY6E0D5_9ACTN</name>
<sequence length="931" mass="98568">MAAGGVLALVAVGIAAVAQASQSGGSPSTAVAPTALQDEFASAAREFHVPQSVLMAVAYQQSRWDTHAGRPSMTGNYNVMGLTQVASTDVPKPSVSDRMRELNLRGEDHPKPFHPSKRVLADVGAVQTDAPALHTLDRAAKLIDTSTTSLRTDMRQSVRGGAALLAEYERAATGGLPADPAQWYAAVERYSQSPDSRGAAQFAQRVYAHMRSGISRVTADGQRVTLEAQPGLKPQASTAAYSTTGSTHTGYATATDASYTTATAATAADTPAPECPSGLTCNYAPAAYKQTSSTDKTQYGNYDIANRPSDGDAINYIVIHDTEGQYSSALSQFQDPTAGASAHYLIRSSDGLVTQMVANKDVAWHAGNWYMNQHAIGIEHEGFALQGGSWYTESEYESSAALVKFLASKYGIPLDREHIIGHDDITGPLDAYVAGMHWDPGTYWDWNHYMSLLGVPNSNPAGSPLVAGEVVRIAPPFDSSYEPPVSGQSAQPADFVYLRTSPSDSASLITNPYFSSGTTAASDWSDKAVAGQDFVVADQQDDWTAIWYGGTKAWFYNPHGAYTVPVSDTSAVTVVTARDGVGSIPVYGRAYPEASAYPSGLTPQSVTPLTKYSIPSGQAYVANAKETSDYYRSTTFDGSAQYDRTVISGTTTYYPIRYNHRLAYLSSADVKVISAVPGPAASTRQNLLARDSSGNLWQYQGTGVASSPFLSRYKVGYGWGGYNAMTPMSVFHADGTGDMVARDGSGNLWYYQGSGNPSAPFKARVQAGYGWGGYTMLGMGDLTGDGKPDLLARDSSGNLYVYPGTGSTTSPFGPRIKAGYGWGGYTMVNSGDLTGDGKPDLLARDSSGNLYVYPGTGSTTSPFGPRTKVGYGWGGYIMVGPGDVTGDGKPDLVARDSSGNAYLYPGTGSPTSPYGSRSSIATGWDIYDPII</sequence>
<reference evidence="10" key="1">
    <citation type="submission" date="2022-10" db="EMBL/GenBank/DDBJ databases">
        <authorList>
            <person name="Mo P."/>
        </authorList>
    </citation>
    <scope>NUCLEOTIDE SEQUENCE</scope>
    <source>
        <strain evidence="10">HUAS 13-4</strain>
    </source>
</reference>
<evidence type="ECO:0000256" key="3">
    <source>
        <dbReference type="ARBA" id="ARBA00022729"/>
    </source>
</evidence>
<dbReference type="SUPFAM" id="SSF69318">
    <property type="entry name" value="Integrin alpha N-terminal domain"/>
    <property type="match status" value="1"/>
</dbReference>
<dbReference type="InterPro" id="IPR023346">
    <property type="entry name" value="Lysozyme-like_dom_sf"/>
</dbReference>
<feature type="chain" id="PRO_5045386462" description="N-acetylmuramoyl-L-alanine amidase" evidence="8">
    <location>
        <begin position="21"/>
        <end position="931"/>
    </location>
</feature>
<feature type="signal peptide" evidence="8">
    <location>
        <begin position="1"/>
        <end position="20"/>
    </location>
</feature>
<evidence type="ECO:0000256" key="2">
    <source>
        <dbReference type="ARBA" id="ARBA00011901"/>
    </source>
</evidence>
<dbReference type="GO" id="GO:0008745">
    <property type="term" value="F:N-acetylmuramoyl-L-alanine amidase activity"/>
    <property type="evidence" value="ECO:0007669"/>
    <property type="project" value="UniProtKB-EC"/>
</dbReference>
<dbReference type="InterPro" id="IPR002502">
    <property type="entry name" value="Amidase_domain"/>
</dbReference>
<evidence type="ECO:0000256" key="8">
    <source>
        <dbReference type="SAM" id="SignalP"/>
    </source>
</evidence>
<dbReference type="Proteomes" id="UP001061298">
    <property type="component" value="Chromosome"/>
</dbReference>
<comment type="catalytic activity">
    <reaction evidence="1">
        <text>Hydrolyzes the link between N-acetylmuramoyl residues and L-amino acid residues in certain cell-wall glycopeptides.</text>
        <dbReference type="EC" id="3.5.1.28"/>
    </reaction>
</comment>
<dbReference type="Pfam" id="PF01510">
    <property type="entry name" value="Amidase_2"/>
    <property type="match status" value="1"/>
</dbReference>
<dbReference type="SUPFAM" id="SSF55846">
    <property type="entry name" value="N-acetylmuramoyl-L-alanine amidase-like"/>
    <property type="match status" value="1"/>
</dbReference>
<dbReference type="EMBL" id="CP106793">
    <property type="protein sequence ID" value="UXY20127.1"/>
    <property type="molecule type" value="Genomic_DNA"/>
</dbReference>
<evidence type="ECO:0000313" key="10">
    <source>
        <dbReference type="EMBL" id="UXY20127.1"/>
    </source>
</evidence>
<dbReference type="Gene3D" id="1.10.530.10">
    <property type="match status" value="1"/>
</dbReference>
<dbReference type="Pfam" id="PF13517">
    <property type="entry name" value="FG-GAP_3"/>
    <property type="match status" value="1"/>
</dbReference>
<keyword evidence="7" id="KW-0961">Cell wall biogenesis/degradation</keyword>
<dbReference type="SMART" id="SM00191">
    <property type="entry name" value="Int_alpha"/>
    <property type="match status" value="3"/>
</dbReference>
<keyword evidence="5 10" id="KW-0378">Hydrolase</keyword>
<evidence type="ECO:0000256" key="6">
    <source>
        <dbReference type="ARBA" id="ARBA00023180"/>
    </source>
</evidence>
<dbReference type="InterPro" id="IPR036505">
    <property type="entry name" value="Amidase/PGRP_sf"/>
</dbReference>
<dbReference type="SMART" id="SM00644">
    <property type="entry name" value="Ami_2"/>
    <property type="match status" value="1"/>
</dbReference>
<dbReference type="InterPro" id="IPR013517">
    <property type="entry name" value="FG-GAP"/>
</dbReference>
<dbReference type="PANTHER" id="PTHR30417">
    <property type="entry name" value="N-ACETYLMURAMOYL-L-ALANINE AMIDASE AMID"/>
    <property type="match status" value="1"/>
</dbReference>
<protein>
    <recommendedName>
        <fullName evidence="2">N-acetylmuramoyl-L-alanine amidase</fullName>
        <ecNumber evidence="2">3.5.1.28</ecNumber>
    </recommendedName>
</protein>
<keyword evidence="6" id="KW-0325">Glycoprotein</keyword>
<dbReference type="InterPro" id="IPR028994">
    <property type="entry name" value="Integrin_alpha_N"/>
</dbReference>
<evidence type="ECO:0000313" key="11">
    <source>
        <dbReference type="Proteomes" id="UP001061298"/>
    </source>
</evidence>
<dbReference type="Gene3D" id="2.130.10.130">
    <property type="entry name" value="Integrin alpha, N-terminal"/>
    <property type="match status" value="1"/>
</dbReference>
<accession>A0ABY6E0D5</accession>
<keyword evidence="3 8" id="KW-0732">Signal</keyword>
<proteinExistence type="predicted"/>
<dbReference type="CDD" id="cd06583">
    <property type="entry name" value="PGRP"/>
    <property type="match status" value="1"/>
</dbReference>
<dbReference type="EC" id="3.5.1.28" evidence="2"/>